<protein>
    <recommendedName>
        <fullName evidence="3">C-type lectin domain-containing protein</fullName>
    </recommendedName>
</protein>
<dbReference type="PROSITE" id="PS50041">
    <property type="entry name" value="C_TYPE_LECTIN_2"/>
    <property type="match status" value="1"/>
</dbReference>
<feature type="domain" description="C-type lectin" evidence="3">
    <location>
        <begin position="37"/>
        <end position="165"/>
    </location>
</feature>
<feature type="compositionally biased region" description="Basic and acidic residues" evidence="1">
    <location>
        <begin position="183"/>
        <end position="228"/>
    </location>
</feature>
<gene>
    <name evidence="4" type="ORF">Pmani_019448</name>
</gene>
<name>A0AAE1PIF1_9EUCA</name>
<dbReference type="InterPro" id="IPR050111">
    <property type="entry name" value="C-type_lectin/snaclec_domain"/>
</dbReference>
<dbReference type="InterPro" id="IPR016187">
    <property type="entry name" value="CTDL_fold"/>
</dbReference>
<evidence type="ECO:0000256" key="2">
    <source>
        <dbReference type="SAM" id="SignalP"/>
    </source>
</evidence>
<dbReference type="Proteomes" id="UP001292094">
    <property type="component" value="Unassembled WGS sequence"/>
</dbReference>
<dbReference type="PANTHER" id="PTHR22803">
    <property type="entry name" value="MANNOSE, PHOSPHOLIPASE, LECTIN RECEPTOR RELATED"/>
    <property type="match status" value="1"/>
</dbReference>
<keyword evidence="2" id="KW-0732">Signal</keyword>
<dbReference type="InterPro" id="IPR001304">
    <property type="entry name" value="C-type_lectin-like"/>
</dbReference>
<dbReference type="EMBL" id="JAWZYT010001831">
    <property type="protein sequence ID" value="KAK4308881.1"/>
    <property type="molecule type" value="Genomic_DNA"/>
</dbReference>
<keyword evidence="5" id="KW-1185">Reference proteome</keyword>
<feature type="region of interest" description="Disordered" evidence="1">
    <location>
        <begin position="183"/>
        <end position="297"/>
    </location>
</feature>
<evidence type="ECO:0000313" key="5">
    <source>
        <dbReference type="Proteomes" id="UP001292094"/>
    </source>
</evidence>
<dbReference type="AlphaFoldDB" id="A0AAE1PIF1"/>
<dbReference type="InterPro" id="IPR016186">
    <property type="entry name" value="C-type_lectin-like/link_sf"/>
</dbReference>
<comment type="caution">
    <text evidence="4">The sequence shown here is derived from an EMBL/GenBank/DDBJ whole genome shotgun (WGS) entry which is preliminary data.</text>
</comment>
<dbReference type="Gene3D" id="3.10.100.10">
    <property type="entry name" value="Mannose-Binding Protein A, subunit A"/>
    <property type="match status" value="1"/>
</dbReference>
<evidence type="ECO:0000256" key="1">
    <source>
        <dbReference type="SAM" id="MobiDB-lite"/>
    </source>
</evidence>
<evidence type="ECO:0000313" key="4">
    <source>
        <dbReference type="EMBL" id="KAK4308881.1"/>
    </source>
</evidence>
<evidence type="ECO:0000259" key="3">
    <source>
        <dbReference type="PROSITE" id="PS50041"/>
    </source>
</evidence>
<reference evidence="4" key="1">
    <citation type="submission" date="2023-11" db="EMBL/GenBank/DDBJ databases">
        <title>Genome assemblies of two species of porcelain crab, Petrolisthes cinctipes and Petrolisthes manimaculis (Anomura: Porcellanidae).</title>
        <authorList>
            <person name="Angst P."/>
        </authorList>
    </citation>
    <scope>NUCLEOTIDE SEQUENCE</scope>
    <source>
        <strain evidence="4">PB745_02</strain>
        <tissue evidence="4">Gill</tissue>
    </source>
</reference>
<organism evidence="4 5">
    <name type="scientific">Petrolisthes manimaculis</name>
    <dbReference type="NCBI Taxonomy" id="1843537"/>
    <lineage>
        <taxon>Eukaryota</taxon>
        <taxon>Metazoa</taxon>
        <taxon>Ecdysozoa</taxon>
        <taxon>Arthropoda</taxon>
        <taxon>Crustacea</taxon>
        <taxon>Multicrustacea</taxon>
        <taxon>Malacostraca</taxon>
        <taxon>Eumalacostraca</taxon>
        <taxon>Eucarida</taxon>
        <taxon>Decapoda</taxon>
        <taxon>Pleocyemata</taxon>
        <taxon>Anomura</taxon>
        <taxon>Galatheoidea</taxon>
        <taxon>Porcellanidae</taxon>
        <taxon>Petrolisthes</taxon>
    </lineage>
</organism>
<feature type="signal peptide" evidence="2">
    <location>
        <begin position="1"/>
        <end position="19"/>
    </location>
</feature>
<dbReference type="SUPFAM" id="SSF56436">
    <property type="entry name" value="C-type lectin-like"/>
    <property type="match status" value="1"/>
</dbReference>
<dbReference type="Pfam" id="PF00059">
    <property type="entry name" value="Lectin_C"/>
    <property type="match status" value="1"/>
</dbReference>
<sequence>MNNLLSLGLLMVLGATSEASTTQPSIQEACPIPYVTVGGHCLFFDALEEGTWQHSRNFCEQLQGHLVKIETDNFMADVFYHIHHHGLADASFWIGANDLAQEGVWKWHDGSDVRMGTPFWAYVADRPPKQEPQGGTKENCVCLNKYYLYFFHDYECGLEFSPICEYSANKSISRDFIVNGLSDKEEEKVEEDKEKEGEDEDKKQKEDEDKEKEEENQKKDGEEVNKEEEKEEVNNFLPTSLTSQCPPPSPTWVKEGKDEDGKTNAVLVSTSNTTTSAGTAGTMSAAPTAGTTSFTDN</sequence>
<feature type="compositionally biased region" description="Low complexity" evidence="1">
    <location>
        <begin position="269"/>
        <end position="297"/>
    </location>
</feature>
<dbReference type="SMART" id="SM00034">
    <property type="entry name" value="CLECT"/>
    <property type="match status" value="1"/>
</dbReference>
<accession>A0AAE1PIF1</accession>
<proteinExistence type="predicted"/>
<feature type="chain" id="PRO_5042090964" description="C-type lectin domain-containing protein" evidence="2">
    <location>
        <begin position="20"/>
        <end position="297"/>
    </location>
</feature>